<comment type="catalytic activity">
    <reaction evidence="1">
        <text>S-ubiquitinyl-[E2 ubiquitin-conjugating enzyme]-L-cysteine + [acceptor protein]-L-lysine = [E2 ubiquitin-conjugating enzyme]-L-cysteine + N(6)-ubiquitinyl-[acceptor protein]-L-lysine.</text>
        <dbReference type="EC" id="2.3.2.27"/>
    </reaction>
</comment>
<feature type="compositionally biased region" description="Polar residues" evidence="9">
    <location>
        <begin position="100"/>
        <end position="111"/>
    </location>
</feature>
<keyword evidence="4" id="KW-0479">Metal-binding</keyword>
<dbReference type="EC" id="2.3.2.27" evidence="2"/>
<sequence length="712" mass="76446">MQGNRSILDSFPETTDLNQGSVSSNASGDPTAPWNNFLNPVEDRLSNSMLSPARENCRRANGISYTTQNCSARDRGESSSSANFHEIGHGSHLKIGHDWPSSSSNHVLTNPKSEERRFGPSTVLHRESSTSGYAGSHLIGSHPVLPNLASAQSPANGNLSGIYNNGDTRLVMRPSVSPTVYTSSSRWEAERPVSGVSYNAGTSSGSSSYWTRSPDISGSSMGSRGISCKRKVLEGSSGQSCGRSSSSNTQPVNIIAHNFPSQYDASSNLNISPASASVQNTYHLENLYPRNMVGTRGGASGVAETSARNSGSGRNLGTDLGHSSVGSTLVMPRPISESNYLDPRQPISQPMNAGNSGSHSGIMHISGVPSGLSPVPWNISSNSRGGSSSSSNVVSADRYAALQDDANFGSSLRNNGEPLPFVPVPGTGNIVQDTTNWSLATSYGSYSRNTPSSSALSSGPSMQTFPTAWTPDQNLASSSTRSSSEISPWTLLPTVESESGSQRGHFPLLSSAASPVEAAEISLRSSSQGSSSRRNHRSHLISSLMADFPSNDVDGWHGLVSDIEGRHRMVQEIRQVLHAMQRGENRRSEDYMMLDPFVNGVAELHDRHRGMRLDVDNMSYEELLALEERIGNVNTGLSEETILGRMKERKHEPVYGGSSSNTEPCCICREEYTSGDYMGILDCGHEFHSSCIKQWLMLKNVCPICKNTALKK</sequence>
<dbReference type="RefSeq" id="XP_027774772.1">
    <property type="nucleotide sequence ID" value="XM_027918971.1"/>
</dbReference>
<dbReference type="InterPro" id="IPR001841">
    <property type="entry name" value="Znf_RING"/>
</dbReference>
<dbReference type="SUPFAM" id="SSF57850">
    <property type="entry name" value="RING/U-box"/>
    <property type="match status" value="1"/>
</dbReference>
<keyword evidence="11" id="KW-1185">Reference proteome</keyword>
<dbReference type="RefSeq" id="XP_015058794.1">
    <property type="nucleotide sequence ID" value="XM_015203308.2"/>
</dbReference>
<keyword evidence="5 8" id="KW-0863">Zinc-finger</keyword>
<feature type="region of interest" description="Disordered" evidence="9">
    <location>
        <begin position="196"/>
        <end position="224"/>
    </location>
</feature>
<evidence type="ECO:0000313" key="14">
    <source>
        <dbReference type="RefSeq" id="XP_027774770.1"/>
    </source>
</evidence>
<evidence type="ECO:0000256" key="1">
    <source>
        <dbReference type="ARBA" id="ARBA00000900"/>
    </source>
</evidence>
<feature type="domain" description="RING-type" evidence="10">
    <location>
        <begin position="665"/>
        <end position="706"/>
    </location>
</feature>
<feature type="region of interest" description="Disordered" evidence="9">
    <location>
        <begin position="298"/>
        <end position="327"/>
    </location>
</feature>
<evidence type="ECO:0000256" key="7">
    <source>
        <dbReference type="ARBA" id="ARBA00022833"/>
    </source>
</evidence>
<name>A0ABM1FLW9_SOLPN</name>
<evidence type="ECO:0000256" key="4">
    <source>
        <dbReference type="ARBA" id="ARBA00022723"/>
    </source>
</evidence>
<dbReference type="Pfam" id="PF13639">
    <property type="entry name" value="zf-RING_2"/>
    <property type="match status" value="1"/>
</dbReference>
<feature type="compositionally biased region" description="Polar residues" evidence="9">
    <location>
        <begin position="306"/>
        <end position="315"/>
    </location>
</feature>
<feature type="region of interest" description="Disordered" evidence="9">
    <location>
        <begin position="448"/>
        <end position="486"/>
    </location>
</feature>
<dbReference type="PANTHER" id="PTHR22937:SF115">
    <property type="entry name" value="RING-TYPE E3 UBIQUITIN TRANSFERASE"/>
    <property type="match status" value="1"/>
</dbReference>
<dbReference type="RefSeq" id="XP_015058786.1">
    <property type="nucleotide sequence ID" value="XM_015203300.2"/>
</dbReference>
<evidence type="ECO:0000313" key="13">
    <source>
        <dbReference type="RefSeq" id="XP_015058794.1"/>
    </source>
</evidence>
<dbReference type="GeneID" id="107004894"/>
<dbReference type="Proteomes" id="UP000694930">
    <property type="component" value="Chromosome 1"/>
</dbReference>
<evidence type="ECO:0000256" key="5">
    <source>
        <dbReference type="ARBA" id="ARBA00022771"/>
    </source>
</evidence>
<dbReference type="PANTHER" id="PTHR22937">
    <property type="entry name" value="E3 UBIQUITIN-PROTEIN LIGASE RNF165"/>
    <property type="match status" value="1"/>
</dbReference>
<reference evidence="12 13" key="2">
    <citation type="submission" date="2025-05" db="UniProtKB">
        <authorList>
            <consortium name="RefSeq"/>
        </authorList>
    </citation>
    <scope>IDENTIFICATION</scope>
</reference>
<evidence type="ECO:0000256" key="2">
    <source>
        <dbReference type="ARBA" id="ARBA00012483"/>
    </source>
</evidence>
<organism evidence="11 12">
    <name type="scientific">Solanum pennellii</name>
    <name type="common">Tomato</name>
    <name type="synonym">Lycopersicon pennellii</name>
    <dbReference type="NCBI Taxonomy" id="28526"/>
    <lineage>
        <taxon>Eukaryota</taxon>
        <taxon>Viridiplantae</taxon>
        <taxon>Streptophyta</taxon>
        <taxon>Embryophyta</taxon>
        <taxon>Tracheophyta</taxon>
        <taxon>Spermatophyta</taxon>
        <taxon>Magnoliopsida</taxon>
        <taxon>eudicotyledons</taxon>
        <taxon>Gunneridae</taxon>
        <taxon>Pentapetalae</taxon>
        <taxon>asterids</taxon>
        <taxon>lamiids</taxon>
        <taxon>Solanales</taxon>
        <taxon>Solanaceae</taxon>
        <taxon>Solanoideae</taxon>
        <taxon>Solaneae</taxon>
        <taxon>Solanum</taxon>
        <taxon>Solanum subgen. Lycopersicon</taxon>
    </lineage>
</organism>
<feature type="compositionally biased region" description="Low complexity" evidence="9">
    <location>
        <begin position="197"/>
        <end position="224"/>
    </location>
</feature>
<dbReference type="InterPro" id="IPR013083">
    <property type="entry name" value="Znf_RING/FYVE/PHD"/>
</dbReference>
<dbReference type="SMART" id="SM00184">
    <property type="entry name" value="RING"/>
    <property type="match status" value="1"/>
</dbReference>
<evidence type="ECO:0000256" key="9">
    <source>
        <dbReference type="SAM" id="MobiDB-lite"/>
    </source>
</evidence>
<feature type="compositionally biased region" description="Low complexity" evidence="9">
    <location>
        <begin position="452"/>
        <end position="461"/>
    </location>
</feature>
<feature type="compositionally biased region" description="Polar residues" evidence="9">
    <location>
        <begin position="462"/>
        <end position="476"/>
    </location>
</feature>
<proteinExistence type="predicted"/>
<keyword evidence="3" id="KW-0808">Transferase</keyword>
<dbReference type="Gene3D" id="3.30.40.10">
    <property type="entry name" value="Zinc/RING finger domain, C3HC4 (zinc finger)"/>
    <property type="match status" value="1"/>
</dbReference>
<reference evidence="11" key="1">
    <citation type="journal article" date="2014" name="Nat. Genet.">
        <title>The genome of the stress-tolerant wild tomato species Solanum pennellii.</title>
        <authorList>
            <person name="Bolger A."/>
            <person name="Scossa F."/>
            <person name="Bolger M.E."/>
            <person name="Lanz C."/>
            <person name="Maumus F."/>
            <person name="Tohge T."/>
            <person name="Quesneville H."/>
            <person name="Alseekh S."/>
            <person name="Sorensen I."/>
            <person name="Lichtenstein G."/>
            <person name="Fich E.A."/>
            <person name="Conte M."/>
            <person name="Keller H."/>
            <person name="Schneeberger K."/>
            <person name="Schwacke R."/>
            <person name="Ofner I."/>
            <person name="Vrebalov J."/>
            <person name="Xu Y."/>
            <person name="Osorio S."/>
            <person name="Aflitos S.A."/>
            <person name="Schijlen E."/>
            <person name="Jimenez-Gomez J.M."/>
            <person name="Ryngajllo M."/>
            <person name="Kimura S."/>
            <person name="Kumar R."/>
            <person name="Koenig D."/>
            <person name="Headland L.R."/>
            <person name="Maloof J.N."/>
            <person name="Sinha N."/>
            <person name="van Ham R.C."/>
            <person name="Lankhorst R.K."/>
            <person name="Mao L."/>
            <person name="Vogel A."/>
            <person name="Arsova B."/>
            <person name="Panstruga R."/>
            <person name="Fei Z."/>
            <person name="Rose J.K."/>
            <person name="Zamir D."/>
            <person name="Carrari F."/>
            <person name="Giovannoni J.J."/>
            <person name="Weigel D."/>
            <person name="Usadel B."/>
            <person name="Fernie A.R."/>
        </authorList>
    </citation>
    <scope>NUCLEOTIDE SEQUENCE [LARGE SCALE GENOMIC DNA]</scope>
</reference>
<evidence type="ECO:0000313" key="15">
    <source>
        <dbReference type="RefSeq" id="XP_027774772.1"/>
    </source>
</evidence>
<feature type="compositionally biased region" description="Basic and acidic residues" evidence="9">
    <location>
        <begin position="112"/>
        <end position="128"/>
    </location>
</feature>
<gene>
    <name evidence="12 13 14 15" type="primary">LOC107004894</name>
</gene>
<evidence type="ECO:0000259" key="10">
    <source>
        <dbReference type="PROSITE" id="PS50089"/>
    </source>
</evidence>
<evidence type="ECO:0000256" key="6">
    <source>
        <dbReference type="ARBA" id="ARBA00022786"/>
    </source>
</evidence>
<dbReference type="InterPro" id="IPR045191">
    <property type="entry name" value="MBR1/2-like"/>
</dbReference>
<dbReference type="PROSITE" id="PS50089">
    <property type="entry name" value="ZF_RING_2"/>
    <property type="match status" value="1"/>
</dbReference>
<accession>A0ABM1FLW9</accession>
<keyword evidence="7" id="KW-0862">Zinc</keyword>
<evidence type="ECO:0000256" key="3">
    <source>
        <dbReference type="ARBA" id="ARBA00022679"/>
    </source>
</evidence>
<protein>
    <recommendedName>
        <fullName evidence="2">RING-type E3 ubiquitin transferase</fullName>
        <ecNumber evidence="2">2.3.2.27</ecNumber>
    </recommendedName>
</protein>
<feature type="region of interest" description="Disordered" evidence="9">
    <location>
        <begin position="1"/>
        <end position="34"/>
    </location>
</feature>
<evidence type="ECO:0000313" key="11">
    <source>
        <dbReference type="Proteomes" id="UP000694930"/>
    </source>
</evidence>
<evidence type="ECO:0000313" key="12">
    <source>
        <dbReference type="RefSeq" id="XP_015058786.1"/>
    </source>
</evidence>
<feature type="compositionally biased region" description="Low complexity" evidence="9">
    <location>
        <begin position="477"/>
        <end position="486"/>
    </location>
</feature>
<keyword evidence="6" id="KW-0833">Ubl conjugation pathway</keyword>
<dbReference type="RefSeq" id="XP_027774770.1">
    <property type="nucleotide sequence ID" value="XM_027918969.1"/>
</dbReference>
<evidence type="ECO:0000256" key="8">
    <source>
        <dbReference type="PROSITE-ProRule" id="PRU00175"/>
    </source>
</evidence>
<feature type="region of interest" description="Disordered" evidence="9">
    <location>
        <begin position="95"/>
        <end position="138"/>
    </location>
</feature>